<evidence type="ECO:0000313" key="7">
    <source>
        <dbReference type="EMBL" id="RLP78154.1"/>
    </source>
</evidence>
<dbReference type="InterPro" id="IPR005494">
    <property type="entry name" value="GSPS_pre-ATP-grasp-like_dom"/>
</dbReference>
<evidence type="ECO:0000256" key="5">
    <source>
        <dbReference type="ARBA" id="ARBA00022842"/>
    </source>
</evidence>
<keyword evidence="1" id="KW-0436">Ligase</keyword>
<evidence type="ECO:0000256" key="1">
    <source>
        <dbReference type="ARBA" id="ARBA00022598"/>
    </source>
</evidence>
<keyword evidence="3" id="KW-0547">Nucleotide-binding</keyword>
<dbReference type="GO" id="GO:0046872">
    <property type="term" value="F:metal ion binding"/>
    <property type="evidence" value="ECO:0007669"/>
    <property type="project" value="UniProtKB-KW"/>
</dbReference>
<dbReference type="InterPro" id="IPR016185">
    <property type="entry name" value="PreATP-grasp_dom_sf"/>
</dbReference>
<organism evidence="7 8">
    <name type="scientific">Xanthobacter tagetidis</name>
    <dbReference type="NCBI Taxonomy" id="60216"/>
    <lineage>
        <taxon>Bacteria</taxon>
        <taxon>Pseudomonadati</taxon>
        <taxon>Pseudomonadota</taxon>
        <taxon>Alphaproteobacteria</taxon>
        <taxon>Hyphomicrobiales</taxon>
        <taxon>Xanthobacteraceae</taxon>
        <taxon>Xanthobacter</taxon>
    </lineage>
</organism>
<dbReference type="Pfam" id="PF03738">
    <property type="entry name" value="GSP_synth"/>
    <property type="match status" value="1"/>
</dbReference>
<feature type="domain" description="Glutathionylspermidine synthase pre-ATP-grasp-like" evidence="6">
    <location>
        <begin position="24"/>
        <end position="398"/>
    </location>
</feature>
<name>A0A3L7ADW1_9HYPH</name>
<accession>A0A3L7ADW1</accession>
<evidence type="ECO:0000256" key="2">
    <source>
        <dbReference type="ARBA" id="ARBA00022723"/>
    </source>
</evidence>
<proteinExistence type="predicted"/>
<evidence type="ECO:0000256" key="4">
    <source>
        <dbReference type="ARBA" id="ARBA00022840"/>
    </source>
</evidence>
<sequence length="400" mass="44030">MRPRPYPAARVRMKRIAVPARPDWEDTARRLGFAHHERYWTDDACYLFQRSAIETLLRPAVDELWHMALEVVERASRDDEVLATIGVPAAAWDGVRQSWRRGDPSLVTRFDLAFDGAAPPKLHECNGDTPGALYEAAVFQWLWFEDQMAHGHLPQGCDQFNRLHDALVEAFGRMPQATPIHFAASARNAEDRVWALYLADCARQAGREAAALDIEAIGIDGAGGLTDLEDRPIRCLVKAYRWQLLLQEPFAGALGGPAAPAAIEPLWKLVLASKGALVWLWRMFPGHPNLLPCWFEGEAAAAPAACAVKPLFSIKGHNVLLRDPALPGGRAETAGPYGAEGRIVQALHYLPRFDRSCVPVWATVGAWIVGGRPEGIGVLEAPAPIIQDHACRFVPHAVVN</sequence>
<gene>
    <name evidence="7" type="ORF">D9R14_12260</name>
</gene>
<keyword evidence="5" id="KW-0460">Magnesium</keyword>
<dbReference type="GO" id="GO:0005524">
    <property type="term" value="F:ATP binding"/>
    <property type="evidence" value="ECO:0007669"/>
    <property type="project" value="UniProtKB-KW"/>
</dbReference>
<dbReference type="AlphaFoldDB" id="A0A3L7ADW1"/>
<comment type="caution">
    <text evidence="7">The sequence shown here is derived from an EMBL/GenBank/DDBJ whole genome shotgun (WGS) entry which is preliminary data.</text>
</comment>
<keyword evidence="8" id="KW-1185">Reference proteome</keyword>
<evidence type="ECO:0000313" key="8">
    <source>
        <dbReference type="Proteomes" id="UP000269692"/>
    </source>
</evidence>
<dbReference type="GO" id="GO:0016874">
    <property type="term" value="F:ligase activity"/>
    <property type="evidence" value="ECO:0007669"/>
    <property type="project" value="UniProtKB-KW"/>
</dbReference>
<dbReference type="Gene3D" id="3.30.1490.330">
    <property type="match status" value="1"/>
</dbReference>
<dbReference type="SUPFAM" id="SSF56059">
    <property type="entry name" value="Glutathione synthetase ATP-binding domain-like"/>
    <property type="match status" value="1"/>
</dbReference>
<protein>
    <submittedName>
        <fullName evidence="7">Glutathionylspermidine synthase family protein</fullName>
    </submittedName>
</protein>
<evidence type="ECO:0000259" key="6">
    <source>
        <dbReference type="Pfam" id="PF03738"/>
    </source>
</evidence>
<dbReference type="SUPFAM" id="SSF52440">
    <property type="entry name" value="PreATP-grasp domain"/>
    <property type="match status" value="1"/>
</dbReference>
<evidence type="ECO:0000256" key="3">
    <source>
        <dbReference type="ARBA" id="ARBA00022741"/>
    </source>
</evidence>
<dbReference type="OrthoDB" id="9765517at2"/>
<keyword evidence="4" id="KW-0067">ATP-binding</keyword>
<dbReference type="Proteomes" id="UP000269692">
    <property type="component" value="Unassembled WGS sequence"/>
</dbReference>
<dbReference type="EMBL" id="RCTF01000009">
    <property type="protein sequence ID" value="RLP78154.1"/>
    <property type="molecule type" value="Genomic_DNA"/>
</dbReference>
<reference evidence="7 8" key="1">
    <citation type="submission" date="2018-10" db="EMBL/GenBank/DDBJ databases">
        <title>Xanthobacter tagetidis genome sequencing and assembly.</title>
        <authorList>
            <person name="Maclea K.S."/>
            <person name="Goen A.E."/>
            <person name="Fatima S.A."/>
        </authorList>
    </citation>
    <scope>NUCLEOTIDE SEQUENCE [LARGE SCALE GENOMIC DNA]</scope>
    <source>
        <strain evidence="7 8">ATCC 700314</strain>
    </source>
</reference>
<keyword evidence="2" id="KW-0479">Metal-binding</keyword>